<evidence type="ECO:0000256" key="5">
    <source>
        <dbReference type="ARBA" id="ARBA00022801"/>
    </source>
</evidence>
<keyword evidence="6 7" id="KW-0694">RNA-binding</keyword>
<keyword evidence="2 7" id="KW-0819">tRNA processing</keyword>
<dbReference type="PROSITE" id="PS00648">
    <property type="entry name" value="RIBONUCLEASE_P"/>
    <property type="match status" value="1"/>
</dbReference>
<dbReference type="GO" id="GO:0000049">
    <property type="term" value="F:tRNA binding"/>
    <property type="evidence" value="ECO:0007669"/>
    <property type="project" value="UniProtKB-UniRule"/>
</dbReference>
<evidence type="ECO:0000313" key="9">
    <source>
        <dbReference type="EMBL" id="SDF38480.1"/>
    </source>
</evidence>
<evidence type="ECO:0000256" key="4">
    <source>
        <dbReference type="ARBA" id="ARBA00022759"/>
    </source>
</evidence>
<dbReference type="GO" id="GO:0030677">
    <property type="term" value="C:ribonuclease P complex"/>
    <property type="evidence" value="ECO:0007669"/>
    <property type="project" value="TreeGrafter"/>
</dbReference>
<dbReference type="InterPro" id="IPR020539">
    <property type="entry name" value="RNase_P_CS"/>
</dbReference>
<dbReference type="InterPro" id="IPR020568">
    <property type="entry name" value="Ribosomal_Su5_D2-typ_SF"/>
</dbReference>
<dbReference type="AlphaFoldDB" id="A0A8G2EXF3"/>
<comment type="subunit">
    <text evidence="7">Consists of a catalytic RNA component (M1 or rnpB) and a protein subunit.</text>
</comment>
<evidence type="ECO:0000256" key="8">
    <source>
        <dbReference type="NCBIfam" id="TIGR00188"/>
    </source>
</evidence>
<comment type="function">
    <text evidence="1 7">RNaseP catalyzes the removal of the 5'-leader sequence from pre-tRNA to produce the mature 5'-terminus. It can also cleave other RNA substrates such as 4.5S RNA. The protein component plays an auxiliary but essential role in vivo by binding to the 5'-leader sequence and broadening the substrate specificity of the ribozyme.</text>
</comment>
<dbReference type="HAMAP" id="MF_00227">
    <property type="entry name" value="RNase_P"/>
    <property type="match status" value="1"/>
</dbReference>
<dbReference type="SUPFAM" id="SSF54211">
    <property type="entry name" value="Ribosomal protein S5 domain 2-like"/>
    <property type="match status" value="1"/>
</dbReference>
<dbReference type="GO" id="GO:0042781">
    <property type="term" value="F:3'-tRNA processing endoribonuclease activity"/>
    <property type="evidence" value="ECO:0007669"/>
    <property type="project" value="TreeGrafter"/>
</dbReference>
<evidence type="ECO:0000256" key="3">
    <source>
        <dbReference type="ARBA" id="ARBA00022722"/>
    </source>
</evidence>
<dbReference type="PANTHER" id="PTHR33992:SF1">
    <property type="entry name" value="RIBONUCLEASE P PROTEIN COMPONENT"/>
    <property type="match status" value="1"/>
</dbReference>
<dbReference type="EC" id="3.1.26.5" evidence="7 8"/>
<comment type="catalytic activity">
    <reaction evidence="7">
        <text>Endonucleolytic cleavage of RNA, removing 5'-extranucleotides from tRNA precursor.</text>
        <dbReference type="EC" id="3.1.26.5"/>
    </reaction>
</comment>
<name>A0A8G2EXF3_9PROT</name>
<comment type="caution">
    <text evidence="9">The sequence shown here is derived from an EMBL/GenBank/DDBJ whole genome shotgun (WGS) entry which is preliminary data.</text>
</comment>
<evidence type="ECO:0000256" key="1">
    <source>
        <dbReference type="ARBA" id="ARBA00002663"/>
    </source>
</evidence>
<reference evidence="9 10" key="1">
    <citation type="submission" date="2016-10" db="EMBL/GenBank/DDBJ databases">
        <authorList>
            <person name="Varghese N."/>
            <person name="Submissions S."/>
        </authorList>
    </citation>
    <scope>NUCLEOTIDE SEQUENCE [LARGE SCALE GENOMIC DNA]</scope>
    <source>
        <strain evidence="9 10">DSM 18839</strain>
    </source>
</reference>
<organism evidence="9 10">
    <name type="scientific">Thalassobaculum litoreum DSM 18839</name>
    <dbReference type="NCBI Taxonomy" id="1123362"/>
    <lineage>
        <taxon>Bacteria</taxon>
        <taxon>Pseudomonadati</taxon>
        <taxon>Pseudomonadota</taxon>
        <taxon>Alphaproteobacteria</taxon>
        <taxon>Rhodospirillales</taxon>
        <taxon>Thalassobaculaceae</taxon>
        <taxon>Thalassobaculum</taxon>
    </lineage>
</organism>
<dbReference type="Proteomes" id="UP000198615">
    <property type="component" value="Unassembled WGS sequence"/>
</dbReference>
<proteinExistence type="inferred from homology"/>
<dbReference type="GO" id="GO:0004526">
    <property type="term" value="F:ribonuclease P activity"/>
    <property type="evidence" value="ECO:0007669"/>
    <property type="project" value="UniProtKB-UniRule"/>
</dbReference>
<gene>
    <name evidence="7" type="primary">rnpA</name>
    <name evidence="9" type="ORF">SAMN05660686_01107</name>
</gene>
<dbReference type="Pfam" id="PF00825">
    <property type="entry name" value="Ribonuclease_P"/>
    <property type="match status" value="1"/>
</dbReference>
<keyword evidence="4 7" id="KW-0255">Endonuclease</keyword>
<sequence>MRASGSAKLEILPARKDFLAVARGRKVAAPGLVLQMRVREDADAPARVGYTASRKVGNAVARNRSRRRLRAVVNDVLAARAMPGCDYVLIARAATAGRPYDDLVADLAGALDRIEKKGR</sequence>
<protein>
    <recommendedName>
        <fullName evidence="7 8">Ribonuclease P protein component</fullName>
        <shortName evidence="7">RNase P protein</shortName>
        <shortName evidence="7">RNaseP protein</shortName>
        <ecNumber evidence="7 8">3.1.26.5</ecNumber>
    </recommendedName>
    <alternativeName>
        <fullName evidence="7">Protein C5</fullName>
    </alternativeName>
</protein>
<keyword evidence="3 7" id="KW-0540">Nuclease</keyword>
<evidence type="ECO:0000256" key="6">
    <source>
        <dbReference type="ARBA" id="ARBA00022884"/>
    </source>
</evidence>
<dbReference type="PANTHER" id="PTHR33992">
    <property type="entry name" value="RIBONUCLEASE P PROTEIN COMPONENT"/>
    <property type="match status" value="1"/>
</dbReference>
<evidence type="ECO:0000313" key="10">
    <source>
        <dbReference type="Proteomes" id="UP000198615"/>
    </source>
</evidence>
<dbReference type="OrthoDB" id="9810867at2"/>
<dbReference type="InterPro" id="IPR000100">
    <property type="entry name" value="RNase_P"/>
</dbReference>
<dbReference type="InterPro" id="IPR014721">
    <property type="entry name" value="Ribsml_uS5_D2-typ_fold_subgr"/>
</dbReference>
<dbReference type="NCBIfam" id="TIGR00188">
    <property type="entry name" value="rnpA"/>
    <property type="match status" value="1"/>
</dbReference>
<keyword evidence="10" id="KW-1185">Reference proteome</keyword>
<dbReference type="EMBL" id="FNBW01000003">
    <property type="protein sequence ID" value="SDF38480.1"/>
    <property type="molecule type" value="Genomic_DNA"/>
</dbReference>
<dbReference type="Gene3D" id="3.30.230.10">
    <property type="match status" value="1"/>
</dbReference>
<keyword evidence="5 7" id="KW-0378">Hydrolase</keyword>
<evidence type="ECO:0000256" key="2">
    <source>
        <dbReference type="ARBA" id="ARBA00022694"/>
    </source>
</evidence>
<accession>A0A8G2EXF3</accession>
<dbReference type="GO" id="GO:0001682">
    <property type="term" value="P:tRNA 5'-leader removal"/>
    <property type="evidence" value="ECO:0007669"/>
    <property type="project" value="UniProtKB-UniRule"/>
</dbReference>
<comment type="similarity">
    <text evidence="7">Belongs to the RnpA family.</text>
</comment>
<evidence type="ECO:0000256" key="7">
    <source>
        <dbReference type="HAMAP-Rule" id="MF_00227"/>
    </source>
</evidence>